<name>A0A427XVW2_9TREE</name>
<sequence length="169" mass="18488">MSEQDQKARRLYGKFPAKNLLAVKKDHKYFDSGEYMMAKAGIRTGEALGVGTPGLESVTHATLSDNECPVGEHASSPLDAYPPQSHTAPDSAERDARDLHGHSTGVGIYPQETSDAKEMPGVGFGHMRRGSERKWAETFLTEVATPHHPSDRSTDELGPAYQERVQPKT</sequence>
<reference evidence="4 5" key="1">
    <citation type="submission" date="2018-11" db="EMBL/GenBank/DDBJ databases">
        <title>Genome sequence of Saitozyma podzolica DSM 27192.</title>
        <authorList>
            <person name="Aliyu H."/>
            <person name="Gorte O."/>
            <person name="Ochsenreither K."/>
        </authorList>
    </citation>
    <scope>NUCLEOTIDE SEQUENCE [LARGE SCALE GENOMIC DNA]</scope>
    <source>
        <strain evidence="4 5">DSM 27192</strain>
    </source>
</reference>
<dbReference type="OrthoDB" id="5949865at2759"/>
<keyword evidence="5" id="KW-1185">Reference proteome</keyword>
<evidence type="ECO:0000256" key="2">
    <source>
        <dbReference type="RuleBase" id="RU363120"/>
    </source>
</evidence>
<gene>
    <name evidence="4" type="ORF">EHS25_005689</name>
</gene>
<evidence type="ECO:0000256" key="1">
    <source>
        <dbReference type="ARBA" id="ARBA00010520"/>
    </source>
</evidence>
<evidence type="ECO:0000313" key="5">
    <source>
        <dbReference type="Proteomes" id="UP000279259"/>
    </source>
</evidence>
<protein>
    <recommendedName>
        <fullName evidence="2">mRNA stability protein</fullName>
    </recommendedName>
</protein>
<evidence type="ECO:0000256" key="3">
    <source>
        <dbReference type="SAM" id="MobiDB-lite"/>
    </source>
</evidence>
<organism evidence="4 5">
    <name type="scientific">Saitozyma podzolica</name>
    <dbReference type="NCBI Taxonomy" id="1890683"/>
    <lineage>
        <taxon>Eukaryota</taxon>
        <taxon>Fungi</taxon>
        <taxon>Dikarya</taxon>
        <taxon>Basidiomycota</taxon>
        <taxon>Agaricomycotina</taxon>
        <taxon>Tremellomycetes</taxon>
        <taxon>Tremellales</taxon>
        <taxon>Trimorphomycetaceae</taxon>
        <taxon>Saitozyma</taxon>
    </lineage>
</organism>
<dbReference type="STRING" id="1890683.A0A427XVW2"/>
<feature type="region of interest" description="Disordered" evidence="3">
    <location>
        <begin position="64"/>
        <end position="169"/>
    </location>
</feature>
<evidence type="ECO:0000313" key="4">
    <source>
        <dbReference type="EMBL" id="RSH82980.1"/>
    </source>
</evidence>
<accession>A0A427XVW2</accession>
<dbReference type="EMBL" id="RSCD01000025">
    <property type="protein sequence ID" value="RSH82980.1"/>
    <property type="molecule type" value="Genomic_DNA"/>
</dbReference>
<dbReference type="AlphaFoldDB" id="A0A427XVW2"/>
<comment type="similarity">
    <text evidence="1 2">Belongs to the endosulfine family.</text>
</comment>
<feature type="compositionally biased region" description="Basic and acidic residues" evidence="3">
    <location>
        <begin position="91"/>
        <end position="101"/>
    </location>
</feature>
<comment type="function">
    <text evidence="2">Plays an essential role in initiation of the G0 program by preventing the degradation of specific nutrient-regulated mRNAs via the 5'-3' mRNA decay pathway.</text>
</comment>
<dbReference type="Proteomes" id="UP000279259">
    <property type="component" value="Unassembled WGS sequence"/>
</dbReference>
<dbReference type="InterPro" id="IPR006760">
    <property type="entry name" value="Endosulphine"/>
</dbReference>
<proteinExistence type="inferred from homology"/>
<dbReference type="Pfam" id="PF04667">
    <property type="entry name" value="Endosulfine"/>
    <property type="match status" value="1"/>
</dbReference>
<comment type="caution">
    <text evidence="4">The sequence shown here is derived from an EMBL/GenBank/DDBJ whole genome shotgun (WGS) entry which is preliminary data.</text>
</comment>